<dbReference type="GO" id="GO:0042393">
    <property type="term" value="F:histone binding"/>
    <property type="evidence" value="ECO:0007669"/>
    <property type="project" value="TreeGrafter"/>
</dbReference>
<dbReference type="GO" id="GO:0045944">
    <property type="term" value="P:positive regulation of transcription by RNA polymerase II"/>
    <property type="evidence" value="ECO:0007669"/>
    <property type="project" value="TreeGrafter"/>
</dbReference>
<accession>T1IJX4</accession>
<protein>
    <recommendedName>
        <fullName evidence="6">BRCT domain-containing protein</fullName>
    </recommendedName>
</protein>
<keyword evidence="2" id="KW-0227">DNA damage</keyword>
<dbReference type="EMBL" id="JH430362">
    <property type="status" value="NOT_ANNOTATED_CDS"/>
    <property type="molecule type" value="Genomic_DNA"/>
</dbReference>
<feature type="compositionally biased region" description="Low complexity" evidence="4">
    <location>
        <begin position="43"/>
        <end position="58"/>
    </location>
</feature>
<dbReference type="Pfam" id="PF16589">
    <property type="entry name" value="BRCT_2"/>
    <property type="match status" value="1"/>
</dbReference>
<feature type="compositionally biased region" description="Basic and acidic residues" evidence="4">
    <location>
        <begin position="1196"/>
        <end position="1205"/>
    </location>
</feature>
<comment type="subcellular location">
    <subcellularLocation>
        <location evidence="1">Nucleus</location>
    </subcellularLocation>
</comment>
<evidence type="ECO:0000256" key="3">
    <source>
        <dbReference type="ARBA" id="ARBA00023242"/>
    </source>
</evidence>
<evidence type="ECO:0000259" key="6">
    <source>
        <dbReference type="PROSITE" id="PS50172"/>
    </source>
</evidence>
<dbReference type="InterPro" id="IPR047250">
    <property type="entry name" value="BRCT_p53bp1-like_rpt2"/>
</dbReference>
<feature type="region of interest" description="Disordered" evidence="4">
    <location>
        <begin position="682"/>
        <end position="724"/>
    </location>
</feature>
<dbReference type="Gene3D" id="2.30.29.30">
    <property type="entry name" value="Pleckstrin-homology domain (PH domain)/Phosphotyrosine-binding domain (PTB)"/>
    <property type="match status" value="1"/>
</dbReference>
<dbReference type="GO" id="GO:0005634">
    <property type="term" value="C:nucleus"/>
    <property type="evidence" value="ECO:0007669"/>
    <property type="project" value="UniProtKB-SubCell"/>
</dbReference>
<evidence type="ECO:0000313" key="7">
    <source>
        <dbReference type="EnsemblMetazoa" id="SMAR001202-PA"/>
    </source>
</evidence>
<dbReference type="Proteomes" id="UP000014500">
    <property type="component" value="Unassembled WGS sequence"/>
</dbReference>
<evidence type="ECO:0000256" key="2">
    <source>
        <dbReference type="ARBA" id="ARBA00022763"/>
    </source>
</evidence>
<dbReference type="SMART" id="SM00292">
    <property type="entry name" value="BRCT"/>
    <property type="match status" value="2"/>
</dbReference>
<dbReference type="SUPFAM" id="SSF52113">
    <property type="entry name" value="BRCT domain"/>
    <property type="match status" value="2"/>
</dbReference>
<feature type="compositionally biased region" description="Acidic residues" evidence="4">
    <location>
        <begin position="1206"/>
        <end position="1222"/>
    </location>
</feature>
<feature type="compositionally biased region" description="Polar residues" evidence="4">
    <location>
        <begin position="1248"/>
        <end position="1264"/>
    </location>
</feature>
<dbReference type="InterPro" id="IPR015125">
    <property type="entry name" value="53-BP1_Tudor"/>
</dbReference>
<dbReference type="InterPro" id="IPR011993">
    <property type="entry name" value="PH-like_dom_sf"/>
</dbReference>
<evidence type="ECO:0000256" key="5">
    <source>
        <dbReference type="SAM" id="Phobius"/>
    </source>
</evidence>
<feature type="compositionally biased region" description="Basic and acidic residues" evidence="4">
    <location>
        <begin position="83"/>
        <end position="97"/>
    </location>
</feature>
<sequence length="1432" mass="159413">MDQTEKEAIMIASFHRPVRVAAVKIGYAPPFFHWPQPPPRLSNNYQNGDNNNDGAQRNSQEDSSDAGSGYGSGYSNASTAIVGDRDTSTPNSGERDLSTPNSQEVLAAVASSPGDSNDAQMSSVGSELSVSFSSIGSQDTKPKDDFVLSQPNSVTVTCGAPLTTSPLKTPSPLGFSNPLVVFDADADDERVIEKKYEDYYNIASYKGAFDEPPDGQDILKLRSLAFPPVGGCDVLVISESSNEGSLDLKLTRMVHDEILVPESDSDELVNISSDDLLLANVSSDDSIKENVEDYLGPNEEKKEDAFAPLRQPTLDFARAMQDLPGPSGLCRFEETNLHTAIVTSGSEWNSSPPSMKCMGYSNVHQLKRQRPRQKIEAGGPGRDKGGENRTVFVQRGKRKRCSASARKFVRTSGKMCRFKGLNFIKSTKQKQVGHSNRVRVKKNCKFVRRVTTTSYTKIVCREEILNGEKIVDSVSTEKEEKPVVVVVNEELEYDEFVKKFAKFGDDPEEKKTETNAATVNMQSCVINAKNLVMVHCLTFSDIPSTFKDIAIGKRVMSRWKDGFFYPGIVIGKNESDKWIVKYDDGSVRPAMTSIFAIDILPAKLEIFAQLNPGLDFQMGTILSQEIGGLELNYLVEFKSGDIKMVPHSAIALSIDQSSVFKAADNLIEPGITLDNIIEGKRRHNLSTGKHESKQDGTESDRKIAQSSKSWKCKRSNSKEMSSDKPKAQKSLVFCSIKAMHVSKMEEESPTLIVSDQGPIPPEGHGLFKGKIFLITQGPIRINNDVPELCKVHLKSQILAGGGVVMDDFLEDEKQMKTNFSQYFLISDSHCRTSKYILALSLSIPCVSHFWIINCCKQEKLLDPTDYMLPAGFSYITDDVIEWHGKRKIFGGLSFGVAFDANSDCVQLVTKVLILSGGQVVTDKNSVEIYLIVADDALPIPDKQNLMLFKKIIVTKEWVFHCLIHGYKLQFTAHEKFSLNVTLPRFCQLAKKIKQMKKYLSPPIWKRNRSYSDSGLYDKQPEHPNTFVTVSEHNLDVLREKQELYPAPRCRLQIRIEEDTSTEDNDDTAPNCSFSKLARVRSAVTSYSASSLHCHGPIRGSDQFIHTPNSKDMKSKVKNAKFCLCIVSGDLILIPVNKVLKITKEKTARIIPNAVGVETEDNKHVFGSLLSRETTFQLMFKVWAKYANTDLACIRDDSETENHSPDIEPEIIEDDEDDEDSDDQAPSGTSSEGPSCDSVPDRSCPPSPSNISIDTTSNKTKDSVGTTPLKEDLRLLKDLTTPIVRSCFQKVYEIVPVDRVPGSARDLASKLYKLPRSTFLLLIATIGFLFLSAAVLINRLNSLHYKISSYNSWNGDEKTDLKSHIFQEVFKWQHELHDNCINDVQDTLTLRIQQLIEVRRSLQTLLLLLLPENLPRNSKKASSADEKISNTVV</sequence>
<feature type="domain" description="BRCT" evidence="6">
    <location>
        <begin position="762"/>
        <end position="868"/>
    </location>
</feature>
<keyword evidence="5" id="KW-1133">Transmembrane helix</keyword>
<dbReference type="CDD" id="cd17724">
    <property type="entry name" value="BRCT_p53bp1_rpt2"/>
    <property type="match status" value="1"/>
</dbReference>
<evidence type="ECO:0000313" key="8">
    <source>
        <dbReference type="Proteomes" id="UP000014500"/>
    </source>
</evidence>
<name>T1IJX4_STRMM</name>
<keyword evidence="3" id="KW-0539">Nucleus</keyword>
<dbReference type="Pfam" id="PF09038">
    <property type="entry name" value="53-BP1_Tudor"/>
    <property type="match status" value="1"/>
</dbReference>
<feature type="region of interest" description="Disordered" evidence="4">
    <location>
        <begin position="366"/>
        <end position="388"/>
    </location>
</feature>
<dbReference type="PROSITE" id="PS50172">
    <property type="entry name" value="BRCT"/>
    <property type="match status" value="2"/>
</dbReference>
<dbReference type="InterPro" id="IPR047249">
    <property type="entry name" value="BRCT_p53bp1-like_rpt1"/>
</dbReference>
<dbReference type="Gene3D" id="2.30.30.140">
    <property type="match status" value="1"/>
</dbReference>
<dbReference type="SUPFAM" id="SSF63748">
    <property type="entry name" value="Tudor/PWWP/MBT"/>
    <property type="match status" value="1"/>
</dbReference>
<feature type="compositionally biased region" description="Polar residues" evidence="4">
    <location>
        <begin position="1223"/>
        <end position="1232"/>
    </location>
</feature>
<dbReference type="InterPro" id="IPR036420">
    <property type="entry name" value="BRCT_dom_sf"/>
</dbReference>
<dbReference type="CDD" id="cd17745">
    <property type="entry name" value="BRCT_p53bp1_rpt1"/>
    <property type="match status" value="1"/>
</dbReference>
<organism evidence="7 8">
    <name type="scientific">Strigamia maritima</name>
    <name type="common">European centipede</name>
    <name type="synonym">Geophilus maritimus</name>
    <dbReference type="NCBI Taxonomy" id="126957"/>
    <lineage>
        <taxon>Eukaryota</taxon>
        <taxon>Metazoa</taxon>
        <taxon>Ecdysozoa</taxon>
        <taxon>Arthropoda</taxon>
        <taxon>Myriapoda</taxon>
        <taxon>Chilopoda</taxon>
        <taxon>Pleurostigmophora</taxon>
        <taxon>Geophilomorpha</taxon>
        <taxon>Linotaeniidae</taxon>
        <taxon>Strigamia</taxon>
    </lineage>
</organism>
<keyword evidence="8" id="KW-1185">Reference proteome</keyword>
<dbReference type="STRING" id="126957.T1IJX4"/>
<dbReference type="HOGENOM" id="CLU_252388_0_0_1"/>
<feature type="compositionally biased region" description="Basic and acidic residues" evidence="4">
    <location>
        <begin position="688"/>
        <end position="703"/>
    </location>
</feature>
<dbReference type="InterPro" id="IPR047252">
    <property type="entry name" value="TP53BP1-like"/>
</dbReference>
<dbReference type="Gene3D" id="3.40.50.10190">
    <property type="entry name" value="BRCT domain"/>
    <property type="match status" value="2"/>
</dbReference>
<dbReference type="eggNOG" id="KOG3548">
    <property type="taxonomic scope" value="Eukaryota"/>
</dbReference>
<proteinExistence type="predicted"/>
<dbReference type="PANTHER" id="PTHR15321:SF3">
    <property type="entry name" value="TP53-BINDING PROTEIN 1"/>
    <property type="match status" value="1"/>
</dbReference>
<evidence type="ECO:0000256" key="4">
    <source>
        <dbReference type="SAM" id="MobiDB-lite"/>
    </source>
</evidence>
<dbReference type="GO" id="GO:0000077">
    <property type="term" value="P:DNA damage checkpoint signaling"/>
    <property type="evidence" value="ECO:0007669"/>
    <property type="project" value="TreeGrafter"/>
</dbReference>
<keyword evidence="5" id="KW-0472">Membrane</keyword>
<feature type="domain" description="BRCT" evidence="6">
    <location>
        <begin position="884"/>
        <end position="962"/>
    </location>
</feature>
<dbReference type="InterPro" id="IPR001357">
    <property type="entry name" value="BRCT_dom"/>
</dbReference>
<evidence type="ECO:0000256" key="1">
    <source>
        <dbReference type="ARBA" id="ARBA00004123"/>
    </source>
</evidence>
<dbReference type="EnsemblMetazoa" id="SMAR001202-RA">
    <property type="protein sequence ID" value="SMAR001202-PA"/>
    <property type="gene ID" value="SMAR001202"/>
</dbReference>
<feature type="transmembrane region" description="Helical" evidence="5">
    <location>
        <begin position="1318"/>
        <end position="1336"/>
    </location>
</feature>
<feature type="region of interest" description="Disordered" evidence="4">
    <location>
        <begin position="1196"/>
        <end position="1264"/>
    </location>
</feature>
<keyword evidence="5" id="KW-0812">Transmembrane</keyword>
<reference evidence="8" key="1">
    <citation type="submission" date="2011-05" db="EMBL/GenBank/DDBJ databases">
        <authorList>
            <person name="Richards S.R."/>
            <person name="Qu J."/>
            <person name="Jiang H."/>
            <person name="Jhangiani S.N."/>
            <person name="Agravi P."/>
            <person name="Goodspeed R."/>
            <person name="Gross S."/>
            <person name="Mandapat C."/>
            <person name="Jackson L."/>
            <person name="Mathew T."/>
            <person name="Pu L."/>
            <person name="Thornton R."/>
            <person name="Saada N."/>
            <person name="Wilczek-Boney K.B."/>
            <person name="Lee S."/>
            <person name="Kovar C."/>
            <person name="Wu Y."/>
            <person name="Scherer S.E."/>
            <person name="Worley K.C."/>
            <person name="Muzny D.M."/>
            <person name="Gibbs R."/>
        </authorList>
    </citation>
    <scope>NUCLEOTIDE SEQUENCE</scope>
    <source>
        <strain evidence="8">Brora</strain>
    </source>
</reference>
<reference evidence="7" key="2">
    <citation type="submission" date="2015-02" db="UniProtKB">
        <authorList>
            <consortium name="EnsemblMetazoa"/>
        </authorList>
    </citation>
    <scope>IDENTIFICATION</scope>
</reference>
<dbReference type="Pfam" id="PF18428">
    <property type="entry name" value="BRCT_3"/>
    <property type="match status" value="1"/>
</dbReference>
<feature type="region of interest" description="Disordered" evidence="4">
    <location>
        <begin position="38"/>
        <end position="100"/>
    </location>
</feature>
<dbReference type="PANTHER" id="PTHR15321">
    <property type="entry name" value="TUMOR SUPPRESSOR P53-BINDING PROTEIN 1"/>
    <property type="match status" value="1"/>
</dbReference>